<evidence type="ECO:0000313" key="3">
    <source>
        <dbReference type="Proteomes" id="UP000306855"/>
    </source>
</evidence>
<dbReference type="OrthoDB" id="2148722at2"/>
<accession>A0A4S2ENH8</accession>
<dbReference type="Proteomes" id="UP000306855">
    <property type="component" value="Unassembled WGS sequence"/>
</dbReference>
<dbReference type="AlphaFoldDB" id="A0A4S2ENH8"/>
<proteinExistence type="predicted"/>
<protein>
    <recommendedName>
        <fullName evidence="1">Phage neck terminator protein gp12-like domain-containing protein</fullName>
    </recommendedName>
</protein>
<dbReference type="EMBL" id="SRYK01000015">
    <property type="protein sequence ID" value="TGY55934.1"/>
    <property type="molecule type" value="Genomic_DNA"/>
</dbReference>
<evidence type="ECO:0000313" key="2">
    <source>
        <dbReference type="EMBL" id="TGY55934.1"/>
    </source>
</evidence>
<evidence type="ECO:0000259" key="1">
    <source>
        <dbReference type="Pfam" id="PF23961"/>
    </source>
</evidence>
<feature type="domain" description="Phage neck terminator protein gp12-like" evidence="1">
    <location>
        <begin position="11"/>
        <end position="156"/>
    </location>
</feature>
<dbReference type="Pfam" id="PF23961">
    <property type="entry name" value="Phage_tail_terminator_9"/>
    <property type="match status" value="1"/>
</dbReference>
<dbReference type="InterPro" id="IPR057087">
    <property type="entry name" value="Gp12-like"/>
</dbReference>
<organism evidence="2 3">
    <name type="scientific">Ligilactobacillus murinus</name>
    <dbReference type="NCBI Taxonomy" id="1622"/>
    <lineage>
        <taxon>Bacteria</taxon>
        <taxon>Bacillati</taxon>
        <taxon>Bacillota</taxon>
        <taxon>Bacilli</taxon>
        <taxon>Lactobacillales</taxon>
        <taxon>Lactobacillaceae</taxon>
        <taxon>Ligilactobacillus</taxon>
    </lineage>
</organism>
<reference evidence="2 3" key="1">
    <citation type="submission" date="2019-04" db="EMBL/GenBank/DDBJ databases">
        <title>Microbes associate with the intestines of laboratory mice.</title>
        <authorList>
            <person name="Navarre W."/>
            <person name="Wong E."/>
            <person name="Huang K."/>
            <person name="Tropini C."/>
            <person name="Ng K."/>
            <person name="Yu B."/>
        </authorList>
    </citation>
    <scope>NUCLEOTIDE SEQUENCE [LARGE SCALE GENOMIC DNA]</scope>
    <source>
        <strain evidence="2 3">NM26_J9</strain>
    </source>
</reference>
<sequence length="159" mass="18242">MKVTAYDYRILYRTFSRLIQNRLGLTMVDLNANGKVPVPPYVAIDIISPKLPQSFLEEDGVFEAILSFTVYDKSKLDCLIKANELREMFGDQLTEDELEKQDIVLVERMEIQLRSVAETNAYAYMAGFDCRLRLQESYVDEGTGEILDIELNKGEITNE</sequence>
<comment type="caution">
    <text evidence="2">The sequence shown here is derived from an EMBL/GenBank/DDBJ whole genome shotgun (WGS) entry which is preliminary data.</text>
</comment>
<gene>
    <name evidence="2" type="ORF">E5340_04500</name>
</gene>
<dbReference type="NCBIfam" id="NF047498">
    <property type="entry name" value="LIC_12616_fam"/>
    <property type="match status" value="1"/>
</dbReference>
<name>A0A4S2ENH8_9LACO</name>